<dbReference type="EMBL" id="BPVZ01000010">
    <property type="protein sequence ID" value="GKU96628.1"/>
    <property type="molecule type" value="Genomic_DNA"/>
</dbReference>
<sequence>MKVSVYLDQLKGKIMDTRVKAALDVCATVIDDALDRLNESVSTMEVGKGGEATIDVEDRRFEDMAQRFHYRSRNLL</sequence>
<dbReference type="Proteomes" id="UP001054252">
    <property type="component" value="Unassembled WGS sequence"/>
</dbReference>
<comment type="caution">
    <text evidence="1">The sequence shown here is derived from an EMBL/GenBank/DDBJ whole genome shotgun (WGS) entry which is preliminary data.</text>
</comment>
<gene>
    <name evidence="1" type="ORF">SLEP1_g9840</name>
</gene>
<evidence type="ECO:0000313" key="1">
    <source>
        <dbReference type="EMBL" id="GKU96628.1"/>
    </source>
</evidence>
<dbReference type="InterPro" id="IPR035513">
    <property type="entry name" value="Invertase/methylesterase_inhib"/>
</dbReference>
<keyword evidence="2" id="KW-1185">Reference proteome</keyword>
<proteinExistence type="predicted"/>
<name>A0AAV5IFG6_9ROSI</name>
<dbReference type="AlphaFoldDB" id="A0AAV5IFG6"/>
<accession>A0AAV5IFG6</accession>
<evidence type="ECO:0000313" key="2">
    <source>
        <dbReference type="Proteomes" id="UP001054252"/>
    </source>
</evidence>
<dbReference type="Gene3D" id="1.20.140.40">
    <property type="entry name" value="Invertase/pectin methylesterase inhibitor family protein"/>
    <property type="match status" value="1"/>
</dbReference>
<reference evidence="1 2" key="1">
    <citation type="journal article" date="2021" name="Commun. Biol.">
        <title>The genome of Shorea leprosula (Dipterocarpaceae) highlights the ecological relevance of drought in aseasonal tropical rainforests.</title>
        <authorList>
            <person name="Ng K.K.S."/>
            <person name="Kobayashi M.J."/>
            <person name="Fawcett J.A."/>
            <person name="Hatakeyama M."/>
            <person name="Paape T."/>
            <person name="Ng C.H."/>
            <person name="Ang C.C."/>
            <person name="Tnah L.H."/>
            <person name="Lee C.T."/>
            <person name="Nishiyama T."/>
            <person name="Sese J."/>
            <person name="O'Brien M.J."/>
            <person name="Copetti D."/>
            <person name="Mohd Noor M.I."/>
            <person name="Ong R.C."/>
            <person name="Putra M."/>
            <person name="Sireger I.Z."/>
            <person name="Indrioko S."/>
            <person name="Kosugi Y."/>
            <person name="Izuno A."/>
            <person name="Isagi Y."/>
            <person name="Lee S.L."/>
            <person name="Shimizu K.K."/>
        </authorList>
    </citation>
    <scope>NUCLEOTIDE SEQUENCE [LARGE SCALE GENOMIC DNA]</scope>
    <source>
        <strain evidence="1">214</strain>
    </source>
</reference>
<protein>
    <submittedName>
        <fullName evidence="1">Uncharacterized protein</fullName>
    </submittedName>
</protein>
<dbReference type="SUPFAM" id="SSF101148">
    <property type="entry name" value="Plant invertase/pectin methylesterase inhibitor"/>
    <property type="match status" value="1"/>
</dbReference>
<organism evidence="1 2">
    <name type="scientific">Rubroshorea leprosula</name>
    <dbReference type="NCBI Taxonomy" id="152421"/>
    <lineage>
        <taxon>Eukaryota</taxon>
        <taxon>Viridiplantae</taxon>
        <taxon>Streptophyta</taxon>
        <taxon>Embryophyta</taxon>
        <taxon>Tracheophyta</taxon>
        <taxon>Spermatophyta</taxon>
        <taxon>Magnoliopsida</taxon>
        <taxon>eudicotyledons</taxon>
        <taxon>Gunneridae</taxon>
        <taxon>Pentapetalae</taxon>
        <taxon>rosids</taxon>
        <taxon>malvids</taxon>
        <taxon>Malvales</taxon>
        <taxon>Dipterocarpaceae</taxon>
        <taxon>Rubroshorea</taxon>
    </lineage>
</organism>